<keyword evidence="1" id="KW-0812">Transmembrane</keyword>
<feature type="transmembrane region" description="Helical" evidence="1">
    <location>
        <begin position="353"/>
        <end position="372"/>
    </location>
</feature>
<proteinExistence type="predicted"/>
<dbReference type="InterPro" id="IPR007720">
    <property type="entry name" value="PigQ/GPI1"/>
</dbReference>
<feature type="transmembrane region" description="Helical" evidence="1">
    <location>
        <begin position="407"/>
        <end position="434"/>
    </location>
</feature>
<feature type="transmembrane region" description="Helical" evidence="1">
    <location>
        <begin position="288"/>
        <end position="307"/>
    </location>
</feature>
<dbReference type="PANTHER" id="PTHR21329">
    <property type="entry name" value="PHOSPHATIDYLINOSITOL N-ACETYLGLUCOSAMINYLTRANSFERASE SUBUNIT Q-RELATED"/>
    <property type="match status" value="1"/>
</dbReference>
<dbReference type="GeneID" id="102809238"/>
<dbReference type="Pfam" id="PF05024">
    <property type="entry name" value="Gpi1"/>
    <property type="match status" value="1"/>
</dbReference>
<feature type="transmembrane region" description="Helical" evidence="1">
    <location>
        <begin position="485"/>
        <end position="511"/>
    </location>
</feature>
<protein>
    <submittedName>
        <fullName evidence="3">Phosphatidylinositol N-acetylglucosaminyltransferase subunit Q-like</fullName>
    </submittedName>
</protein>
<evidence type="ECO:0000256" key="1">
    <source>
        <dbReference type="SAM" id="Phobius"/>
    </source>
</evidence>
<keyword evidence="2" id="KW-1185">Reference proteome</keyword>
<dbReference type="Proteomes" id="UP000694865">
    <property type="component" value="Unplaced"/>
</dbReference>
<feature type="transmembrane region" description="Helical" evidence="1">
    <location>
        <begin position="211"/>
        <end position="234"/>
    </location>
</feature>
<feature type="transmembrane region" description="Helical" evidence="1">
    <location>
        <begin position="455"/>
        <end position="479"/>
    </location>
</feature>
<keyword evidence="1" id="KW-0472">Membrane</keyword>
<name>A0ABM0LWD7_SACKO</name>
<accession>A0ABM0LWD7</accession>
<gene>
    <name evidence="3" type="primary">LOC102809238</name>
</gene>
<evidence type="ECO:0000313" key="3">
    <source>
        <dbReference type="RefSeq" id="XP_006812078.1"/>
    </source>
</evidence>
<organism evidence="2 3">
    <name type="scientific">Saccoglossus kowalevskii</name>
    <name type="common">Acorn worm</name>
    <dbReference type="NCBI Taxonomy" id="10224"/>
    <lineage>
        <taxon>Eukaryota</taxon>
        <taxon>Metazoa</taxon>
        <taxon>Hemichordata</taxon>
        <taxon>Enteropneusta</taxon>
        <taxon>Harrimaniidae</taxon>
        <taxon>Saccoglossus</taxon>
    </lineage>
</organism>
<evidence type="ECO:0000313" key="2">
    <source>
        <dbReference type="Proteomes" id="UP000694865"/>
    </source>
</evidence>
<dbReference type="PANTHER" id="PTHR21329:SF3">
    <property type="entry name" value="PHOSPHATIDYLINOSITOL N-ACETYLGLUCOSAMINYLTRANSFERASE SUBUNIT Q"/>
    <property type="match status" value="1"/>
</dbReference>
<feature type="transmembrane region" description="Helical" evidence="1">
    <location>
        <begin position="379"/>
        <end position="401"/>
    </location>
</feature>
<sequence length="597" mass="68227">MEVSNVIRVLFPFSCVISEDGILIGCQDSRRRLVCVVGVVNQPCSNETVRTYLRKVSLGQKTTYPVTVLGTWRRGQHHDDTAYRANSFPAHGQDNWIEMYTYVNNPDPPNCIAYGTWENNALMMILYDQTKFLKAKLQNQEGNSGIANGKTKKNEYMTDIDCIFDMVNSCKNTVLCSGHNAIEYDLNIIHSQSERNKSCKIWTLSLSLLNWWMMLIFSVIVKMTGIITMCSLCVSNPIQRLVRFPATGCQLVERYHHLYHILTLHKQSDHEELYQRTSSKLYIRKGNMLSSIVVDILLGVAVMLWLIHYDYPNLLASQIMQLVDVIGGELQKLLAWMMGVPAGLKLNSQLDMFLGKFFLYHVYLWLGYLHVLRPFMSTIVWCIGLSGCLGLSVFLSLMMDFLSMLTFHIYCFYVYAARLYNLQLAGLSSCWRLFRGKKWNVLRQRVDSCQYDVDQLFVGTLMFTILLFLLPTTALYYVVFTSFRLVVLVLESLLAKMVVYLTTFPVFSLFLRLIQSDILAGGVRFSVIDGPSNQPLCLSIHVEPTPYSVVLKQGKLEKMDTWKTNNVQKQSSSLGSICKKLLAGHLVYPWGGEKPKK</sequence>
<dbReference type="RefSeq" id="XP_006812078.1">
    <property type="nucleotide sequence ID" value="XM_006812015.1"/>
</dbReference>
<reference evidence="3" key="1">
    <citation type="submission" date="2025-08" db="UniProtKB">
        <authorList>
            <consortium name="RefSeq"/>
        </authorList>
    </citation>
    <scope>IDENTIFICATION</scope>
    <source>
        <tissue evidence="3">Testes</tissue>
    </source>
</reference>
<keyword evidence="1" id="KW-1133">Transmembrane helix</keyword>